<feature type="compositionally biased region" description="Basic and acidic residues" evidence="1">
    <location>
        <begin position="29"/>
        <end position="38"/>
    </location>
</feature>
<reference evidence="2 3" key="1">
    <citation type="journal article" date="2016" name="Nat. Commun.">
        <title>Thousands of microbial genomes shed light on interconnected biogeochemical processes in an aquifer system.</title>
        <authorList>
            <person name="Anantharaman K."/>
            <person name="Brown C.T."/>
            <person name="Hug L.A."/>
            <person name="Sharon I."/>
            <person name="Castelle C.J."/>
            <person name="Probst A.J."/>
            <person name="Thomas B.C."/>
            <person name="Singh A."/>
            <person name="Wilkins M.J."/>
            <person name="Karaoz U."/>
            <person name="Brodie E.L."/>
            <person name="Williams K.H."/>
            <person name="Hubbard S.S."/>
            <person name="Banfield J.F."/>
        </authorList>
    </citation>
    <scope>NUCLEOTIDE SEQUENCE [LARGE SCALE GENOMIC DNA]</scope>
</reference>
<feature type="compositionally biased region" description="Basic and acidic residues" evidence="1">
    <location>
        <begin position="1"/>
        <end position="22"/>
    </location>
</feature>
<feature type="compositionally biased region" description="Basic and acidic residues" evidence="1">
    <location>
        <begin position="59"/>
        <end position="69"/>
    </location>
</feature>
<name>A0A1G2KZS5_9BACT</name>
<protein>
    <submittedName>
        <fullName evidence="2">Uncharacterized protein</fullName>
    </submittedName>
</protein>
<feature type="region of interest" description="Disordered" evidence="1">
    <location>
        <begin position="1"/>
        <end position="69"/>
    </location>
</feature>
<evidence type="ECO:0000313" key="2">
    <source>
        <dbReference type="EMBL" id="OHA04918.1"/>
    </source>
</evidence>
<gene>
    <name evidence="2" type="ORF">A2934_04815</name>
</gene>
<comment type="caution">
    <text evidence="2">The sequence shown here is derived from an EMBL/GenBank/DDBJ whole genome shotgun (WGS) entry which is preliminary data.</text>
</comment>
<accession>A0A1G2KZS5</accession>
<organism evidence="2 3">
    <name type="scientific">Candidatus Sungbacteria bacterium RIFCSPLOWO2_01_FULL_47_10</name>
    <dbReference type="NCBI Taxonomy" id="1802276"/>
    <lineage>
        <taxon>Bacteria</taxon>
        <taxon>Candidatus Sungiibacteriota</taxon>
    </lineage>
</organism>
<dbReference type="AlphaFoldDB" id="A0A1G2KZS5"/>
<sequence length="69" mass="8248">MSSFEKQLHDDERRVEQPKDYPVEADVDDLMRAGMTREEAEEEIERRKRNAVQKIRQAVKRDTDESPQM</sequence>
<evidence type="ECO:0000313" key="3">
    <source>
        <dbReference type="Proteomes" id="UP000177982"/>
    </source>
</evidence>
<dbReference type="EMBL" id="MHQO01000065">
    <property type="protein sequence ID" value="OHA04918.1"/>
    <property type="molecule type" value="Genomic_DNA"/>
</dbReference>
<dbReference type="Proteomes" id="UP000177982">
    <property type="component" value="Unassembled WGS sequence"/>
</dbReference>
<evidence type="ECO:0000256" key="1">
    <source>
        <dbReference type="SAM" id="MobiDB-lite"/>
    </source>
</evidence>
<proteinExistence type="predicted"/>